<reference evidence="1" key="2">
    <citation type="submission" date="2020-09" db="EMBL/GenBank/DDBJ databases">
        <authorList>
            <person name="Sun Q."/>
            <person name="Zhou Y."/>
        </authorList>
    </citation>
    <scope>NUCLEOTIDE SEQUENCE</scope>
    <source>
        <strain evidence="1">CGMCC 1.15330</strain>
    </source>
</reference>
<sequence>MTGEAGGASCAATGAASASSAAAVIVRSIMSIPPSPVSARPDPLRDRGYWQTGKGVEPQPFLFTLSAIRASCSGVASV</sequence>
<accession>A0A916WS48</accession>
<proteinExistence type="predicted"/>
<keyword evidence="2" id="KW-1185">Reference proteome</keyword>
<dbReference type="AlphaFoldDB" id="A0A916WS48"/>
<protein>
    <submittedName>
        <fullName evidence="1">Uncharacterized protein</fullName>
    </submittedName>
</protein>
<dbReference type="EMBL" id="BMIH01000002">
    <property type="protein sequence ID" value="GGB25360.1"/>
    <property type="molecule type" value="Genomic_DNA"/>
</dbReference>
<gene>
    <name evidence="1" type="ORF">GCM10011380_13680</name>
</gene>
<comment type="caution">
    <text evidence="1">The sequence shown here is derived from an EMBL/GenBank/DDBJ whole genome shotgun (WGS) entry which is preliminary data.</text>
</comment>
<evidence type="ECO:0000313" key="1">
    <source>
        <dbReference type="EMBL" id="GGB25360.1"/>
    </source>
</evidence>
<name>A0A916WS48_9SPHN</name>
<organism evidence="1 2">
    <name type="scientific">Sphingomonas metalli</name>
    <dbReference type="NCBI Taxonomy" id="1779358"/>
    <lineage>
        <taxon>Bacteria</taxon>
        <taxon>Pseudomonadati</taxon>
        <taxon>Pseudomonadota</taxon>
        <taxon>Alphaproteobacteria</taxon>
        <taxon>Sphingomonadales</taxon>
        <taxon>Sphingomonadaceae</taxon>
        <taxon>Sphingomonas</taxon>
    </lineage>
</organism>
<evidence type="ECO:0000313" key="2">
    <source>
        <dbReference type="Proteomes" id="UP000623067"/>
    </source>
</evidence>
<dbReference type="Proteomes" id="UP000623067">
    <property type="component" value="Unassembled WGS sequence"/>
</dbReference>
<reference evidence="1" key="1">
    <citation type="journal article" date="2014" name="Int. J. Syst. Evol. Microbiol.">
        <title>Complete genome sequence of Corynebacterium casei LMG S-19264T (=DSM 44701T), isolated from a smear-ripened cheese.</title>
        <authorList>
            <consortium name="US DOE Joint Genome Institute (JGI-PGF)"/>
            <person name="Walter F."/>
            <person name="Albersmeier A."/>
            <person name="Kalinowski J."/>
            <person name="Ruckert C."/>
        </authorList>
    </citation>
    <scope>NUCLEOTIDE SEQUENCE</scope>
    <source>
        <strain evidence="1">CGMCC 1.15330</strain>
    </source>
</reference>